<feature type="compositionally biased region" description="Low complexity" evidence="1">
    <location>
        <begin position="148"/>
        <end position="168"/>
    </location>
</feature>
<evidence type="ECO:0000256" key="1">
    <source>
        <dbReference type="SAM" id="MobiDB-lite"/>
    </source>
</evidence>
<dbReference type="Gene3D" id="1.25.40.10">
    <property type="entry name" value="Tetratricopeptide repeat domain"/>
    <property type="match status" value="1"/>
</dbReference>
<name>A0A8K0JLH2_9TREE</name>
<evidence type="ECO:0008006" key="4">
    <source>
        <dbReference type="Google" id="ProtNLM"/>
    </source>
</evidence>
<dbReference type="GO" id="GO:1990116">
    <property type="term" value="P:ribosome-associated ubiquitin-dependent protein catabolic process"/>
    <property type="evidence" value="ECO:0007669"/>
    <property type="project" value="TreeGrafter"/>
</dbReference>
<dbReference type="PANTHER" id="PTHR22684">
    <property type="entry name" value="NULP1-RELATED"/>
    <property type="match status" value="1"/>
</dbReference>
<protein>
    <recommendedName>
        <fullName evidence="4">DUF654-domain-containing protein</fullName>
    </recommendedName>
</protein>
<keyword evidence="3" id="KW-1185">Reference proteome</keyword>
<feature type="region of interest" description="Disordered" evidence="1">
    <location>
        <begin position="1"/>
        <end position="183"/>
    </location>
</feature>
<dbReference type="GO" id="GO:0072344">
    <property type="term" value="P:rescue of stalled ribosome"/>
    <property type="evidence" value="ECO:0007669"/>
    <property type="project" value="TreeGrafter"/>
</dbReference>
<dbReference type="InterPro" id="IPR006994">
    <property type="entry name" value="TCF25/Rqc1"/>
</dbReference>
<feature type="compositionally biased region" description="Basic residues" evidence="1">
    <location>
        <begin position="114"/>
        <end position="124"/>
    </location>
</feature>
<organism evidence="2 3">
    <name type="scientific">Filobasidium floriforme</name>
    <dbReference type="NCBI Taxonomy" id="5210"/>
    <lineage>
        <taxon>Eukaryota</taxon>
        <taxon>Fungi</taxon>
        <taxon>Dikarya</taxon>
        <taxon>Basidiomycota</taxon>
        <taxon>Agaricomycotina</taxon>
        <taxon>Tremellomycetes</taxon>
        <taxon>Filobasidiales</taxon>
        <taxon>Filobasidiaceae</taxon>
        <taxon>Filobasidium</taxon>
    </lineage>
</organism>
<feature type="compositionally biased region" description="Acidic residues" evidence="1">
    <location>
        <begin position="47"/>
        <end position="62"/>
    </location>
</feature>
<feature type="compositionally biased region" description="Basic and acidic residues" evidence="1">
    <location>
        <begin position="37"/>
        <end position="46"/>
    </location>
</feature>
<feature type="compositionally biased region" description="Acidic residues" evidence="1">
    <location>
        <begin position="761"/>
        <end position="778"/>
    </location>
</feature>
<evidence type="ECO:0000313" key="3">
    <source>
        <dbReference type="Proteomes" id="UP000812966"/>
    </source>
</evidence>
<comment type="caution">
    <text evidence="2">The sequence shown here is derived from an EMBL/GenBank/DDBJ whole genome shotgun (WGS) entry which is preliminary data.</text>
</comment>
<proteinExistence type="predicted"/>
<dbReference type="EMBL" id="JABELV010000054">
    <property type="protein sequence ID" value="KAG7549047.1"/>
    <property type="molecule type" value="Genomic_DNA"/>
</dbReference>
<accession>A0A8K0JLH2</accession>
<reference evidence="2" key="1">
    <citation type="submission" date="2020-04" db="EMBL/GenBank/DDBJ databases">
        <title>Analysis of mating type loci in Filobasidium floriforme.</title>
        <authorList>
            <person name="Nowrousian M."/>
        </authorList>
    </citation>
    <scope>NUCLEOTIDE SEQUENCE</scope>
    <source>
        <strain evidence="2">CBS 6242</strain>
    </source>
</reference>
<feature type="region of interest" description="Disordered" evidence="1">
    <location>
        <begin position="197"/>
        <end position="218"/>
    </location>
</feature>
<dbReference type="SUPFAM" id="SSF48452">
    <property type="entry name" value="TPR-like"/>
    <property type="match status" value="1"/>
</dbReference>
<dbReference type="AlphaFoldDB" id="A0A8K0JLH2"/>
<feature type="region of interest" description="Disordered" evidence="1">
    <location>
        <begin position="761"/>
        <end position="791"/>
    </location>
</feature>
<sequence length="791" mass="88039">MSRRLNKRQQREAEELAELQRAQASVRPDLDEEEHDEQPAEPRLDEQKEEDDEAESEVEEEEQATRKSGGKVLNPFAALNAGDDEEDDEEELDDDEPNEAEKEEQVEQPTVTKSSKKKKKKKSKPAPAPDTDDLGADTGNTETPPPHHTQSTATATATGTPGSISVSGKSKKKNKKKAGSVEGGLDEIDLALKSLGLDPKDKATTQGETSARKRPVNEESVKRKNLLAVDTKSLDSEAELKRFFGAKVVASAQQGQSTKQSRQQKLFQNYISKIRTVLVPHPKPTWPIQSGFGGLSMRQLDLEEVLELLKRREQNGPSKGSGSGMALGKLEGERWFTFEHDAGWRQVHTQFLGAVRSHDPNQLQALLSVYNWQIDTLLQMSAIYNQQGDIGAAADHCERALFAYDRCLAPGFAMNGTCRLDFDRVENRPMFLALHRLVSHLARRGLWQTAFSYAKALLSLDPENDPHGAFLWLDFLAIKSGNLDWIQEIGSAFDVEHLPGVNLNRALALRMQEKGGDHKASDALLREAIVSFPQVVAILADKAGFNISGSARSHPHFQMRVGYSEDRETPMHLLAHIYAARNNPLWKDSSIGNWFSQQLDLVVKDIESGKHTLSKSRIPASWARETGGMPLWLVRHAFLSESYMGWIPPPIAAKLGHAFDPLPPTTSITQYDNAYYAGARASPQTSAADPNLDNYLDRLMDLFQARLPGADIRHTRRVLRERLTDLIHSEAFQMAGAESDLRQTLLQETILQVMIELGEDMSEEEGEWADQDDEEVEEGQGQGVMPGAFPQ</sequence>
<dbReference type="PANTHER" id="PTHR22684:SF0">
    <property type="entry name" value="RIBOSOME QUALITY CONTROL COMPLEX SUBUNIT TCF25"/>
    <property type="match status" value="1"/>
</dbReference>
<evidence type="ECO:0000313" key="2">
    <source>
        <dbReference type="EMBL" id="KAG7549047.1"/>
    </source>
</evidence>
<feature type="compositionally biased region" description="Basic residues" evidence="1">
    <location>
        <begin position="169"/>
        <end position="178"/>
    </location>
</feature>
<dbReference type="GO" id="GO:1990112">
    <property type="term" value="C:RQC complex"/>
    <property type="evidence" value="ECO:0007669"/>
    <property type="project" value="TreeGrafter"/>
</dbReference>
<dbReference type="InterPro" id="IPR011990">
    <property type="entry name" value="TPR-like_helical_dom_sf"/>
</dbReference>
<gene>
    <name evidence="2" type="ORF">FFLO_03083</name>
</gene>
<dbReference type="Pfam" id="PF04910">
    <property type="entry name" value="Tcf25"/>
    <property type="match status" value="1"/>
</dbReference>
<dbReference type="Proteomes" id="UP000812966">
    <property type="component" value="Unassembled WGS sequence"/>
</dbReference>
<feature type="compositionally biased region" description="Acidic residues" evidence="1">
    <location>
        <begin position="82"/>
        <end position="98"/>
    </location>
</feature>